<evidence type="ECO:0000313" key="1">
    <source>
        <dbReference type="EMBL" id="KAA3480634.1"/>
    </source>
</evidence>
<proteinExistence type="predicted"/>
<dbReference type="EMBL" id="SMMG02000003">
    <property type="protein sequence ID" value="KAA3480634.1"/>
    <property type="molecule type" value="Genomic_DNA"/>
</dbReference>
<keyword evidence="2" id="KW-1185">Reference proteome</keyword>
<organism evidence="1 2">
    <name type="scientific">Gossypium australe</name>
    <dbReference type="NCBI Taxonomy" id="47621"/>
    <lineage>
        <taxon>Eukaryota</taxon>
        <taxon>Viridiplantae</taxon>
        <taxon>Streptophyta</taxon>
        <taxon>Embryophyta</taxon>
        <taxon>Tracheophyta</taxon>
        <taxon>Spermatophyta</taxon>
        <taxon>Magnoliopsida</taxon>
        <taxon>eudicotyledons</taxon>
        <taxon>Gunneridae</taxon>
        <taxon>Pentapetalae</taxon>
        <taxon>rosids</taxon>
        <taxon>malvids</taxon>
        <taxon>Malvales</taxon>
        <taxon>Malvaceae</taxon>
        <taxon>Malvoideae</taxon>
        <taxon>Gossypium</taxon>
    </lineage>
</organism>
<accession>A0A5B6WH09</accession>
<dbReference type="Proteomes" id="UP000325315">
    <property type="component" value="Unassembled WGS sequence"/>
</dbReference>
<dbReference type="OrthoDB" id="1712270at2759"/>
<name>A0A5B6WH09_9ROSI</name>
<dbReference type="AlphaFoldDB" id="A0A5B6WH09"/>
<protein>
    <submittedName>
        <fullName evidence="1">Transposon Ty3-G Gag-Pol polyprotein</fullName>
    </submittedName>
</protein>
<sequence>MSTNEINKNLPSVIVSLLQDFQDVFPKEIPNGIPPLRGIDDQIDLILGATILNQPVTRRRPKSYNGKFTSLWKKVMCKKV</sequence>
<comment type="caution">
    <text evidence="1">The sequence shown here is derived from an EMBL/GenBank/DDBJ whole genome shotgun (WGS) entry which is preliminary data.</text>
</comment>
<evidence type="ECO:0000313" key="2">
    <source>
        <dbReference type="Proteomes" id="UP000325315"/>
    </source>
</evidence>
<gene>
    <name evidence="1" type="ORF">EPI10_021054</name>
</gene>
<reference evidence="2" key="1">
    <citation type="journal article" date="2019" name="Plant Biotechnol. J.">
        <title>Genome sequencing of the Australian wild diploid species Gossypium australe highlights disease resistance and delayed gland morphogenesis.</title>
        <authorList>
            <person name="Cai Y."/>
            <person name="Cai X."/>
            <person name="Wang Q."/>
            <person name="Wang P."/>
            <person name="Zhang Y."/>
            <person name="Cai C."/>
            <person name="Xu Y."/>
            <person name="Wang K."/>
            <person name="Zhou Z."/>
            <person name="Wang C."/>
            <person name="Geng S."/>
            <person name="Li B."/>
            <person name="Dong Q."/>
            <person name="Hou Y."/>
            <person name="Wang H."/>
            <person name="Ai P."/>
            <person name="Liu Z."/>
            <person name="Yi F."/>
            <person name="Sun M."/>
            <person name="An G."/>
            <person name="Cheng J."/>
            <person name="Zhang Y."/>
            <person name="Shi Q."/>
            <person name="Xie Y."/>
            <person name="Shi X."/>
            <person name="Chang Y."/>
            <person name="Huang F."/>
            <person name="Chen Y."/>
            <person name="Hong S."/>
            <person name="Mi L."/>
            <person name="Sun Q."/>
            <person name="Zhang L."/>
            <person name="Zhou B."/>
            <person name="Peng R."/>
            <person name="Zhang X."/>
            <person name="Liu F."/>
        </authorList>
    </citation>
    <scope>NUCLEOTIDE SEQUENCE [LARGE SCALE GENOMIC DNA]</scope>
    <source>
        <strain evidence="2">cv. PA1801</strain>
    </source>
</reference>